<comment type="caution">
    <text evidence="4">The sequence shown here is derived from an EMBL/GenBank/DDBJ whole genome shotgun (WGS) entry which is preliminary data.</text>
</comment>
<reference evidence="4" key="1">
    <citation type="submission" date="2020-07" db="EMBL/GenBank/DDBJ databases">
        <title>The High-quality genome of the commercially important snow crab, Chionoecetes opilio.</title>
        <authorList>
            <person name="Jeong J.-H."/>
            <person name="Ryu S."/>
        </authorList>
    </citation>
    <scope>NUCLEOTIDE SEQUENCE</scope>
    <source>
        <strain evidence="4">MADBK_172401_WGS</strain>
        <tissue evidence="4">Digestive gland</tissue>
    </source>
</reference>
<gene>
    <name evidence="4" type="primary">TRDMT1</name>
    <name evidence="4" type="ORF">GWK47_009807</name>
</gene>
<dbReference type="SUPFAM" id="SSF53335">
    <property type="entry name" value="S-adenosyl-L-methionine-dependent methyltransferases"/>
    <property type="match status" value="1"/>
</dbReference>
<dbReference type="InterPro" id="IPR001525">
    <property type="entry name" value="C5_MeTfrase"/>
</dbReference>
<dbReference type="Gene3D" id="3.40.50.150">
    <property type="entry name" value="Vaccinia Virus protein VP39"/>
    <property type="match status" value="1"/>
</dbReference>
<dbReference type="EMBL" id="JACEEZ010018908">
    <property type="protein sequence ID" value="KAG0716410.1"/>
    <property type="molecule type" value="Genomic_DNA"/>
</dbReference>
<accession>A0A8J4XXI9</accession>
<dbReference type="Pfam" id="PF00145">
    <property type="entry name" value="DNA_methylase"/>
    <property type="match status" value="2"/>
</dbReference>
<dbReference type="GO" id="GO:0008168">
    <property type="term" value="F:methyltransferase activity"/>
    <property type="evidence" value="ECO:0007669"/>
    <property type="project" value="UniProtKB-KW"/>
</dbReference>
<dbReference type="PANTHER" id="PTHR46098:SF1">
    <property type="entry name" value="TRNA (CYTOSINE(38)-C(5))-METHYLTRANSFERASE"/>
    <property type="match status" value="1"/>
</dbReference>
<dbReference type="GO" id="GO:0032259">
    <property type="term" value="P:methylation"/>
    <property type="evidence" value="ECO:0007669"/>
    <property type="project" value="UniProtKB-KW"/>
</dbReference>
<dbReference type="Gene3D" id="3.90.120.10">
    <property type="entry name" value="DNA Methylase, subunit A, domain 2"/>
    <property type="match status" value="1"/>
</dbReference>
<dbReference type="PANTHER" id="PTHR46098">
    <property type="entry name" value="TRNA (CYTOSINE(38)-C(5))-METHYLTRANSFERASE"/>
    <property type="match status" value="1"/>
</dbReference>
<evidence type="ECO:0000313" key="4">
    <source>
        <dbReference type="EMBL" id="KAG0716410.1"/>
    </source>
</evidence>
<dbReference type="InterPro" id="IPR050750">
    <property type="entry name" value="C5-MTase"/>
</dbReference>
<keyword evidence="1" id="KW-0489">Methyltransferase</keyword>
<keyword evidence="5" id="KW-1185">Reference proteome</keyword>
<protein>
    <submittedName>
        <fullName evidence="4">tRNA (Cytosine-5-)-methyltransferase</fullName>
    </submittedName>
</protein>
<organism evidence="4 5">
    <name type="scientific">Chionoecetes opilio</name>
    <name type="common">Atlantic snow crab</name>
    <name type="synonym">Cancer opilio</name>
    <dbReference type="NCBI Taxonomy" id="41210"/>
    <lineage>
        <taxon>Eukaryota</taxon>
        <taxon>Metazoa</taxon>
        <taxon>Ecdysozoa</taxon>
        <taxon>Arthropoda</taxon>
        <taxon>Crustacea</taxon>
        <taxon>Multicrustacea</taxon>
        <taxon>Malacostraca</taxon>
        <taxon>Eumalacostraca</taxon>
        <taxon>Eucarida</taxon>
        <taxon>Decapoda</taxon>
        <taxon>Pleocyemata</taxon>
        <taxon>Brachyura</taxon>
        <taxon>Eubrachyura</taxon>
        <taxon>Majoidea</taxon>
        <taxon>Majidae</taxon>
        <taxon>Chionoecetes</taxon>
    </lineage>
</organism>
<dbReference type="Proteomes" id="UP000770661">
    <property type="component" value="Unassembled WGS sequence"/>
</dbReference>
<dbReference type="AlphaFoldDB" id="A0A8J4XXI9"/>
<evidence type="ECO:0000256" key="3">
    <source>
        <dbReference type="ARBA" id="ARBA00022691"/>
    </source>
</evidence>
<evidence type="ECO:0000313" key="5">
    <source>
        <dbReference type="Proteomes" id="UP000770661"/>
    </source>
</evidence>
<sequence length="346" mass="38783">MLRILELYSGIGGMQTAAQESGLPFKVEASYEINPVAIEVYCRSFPGAGKPRNILGLTVEDLTGLNPDIIMMSPPCQPFTRFLSVPQPPRMILLENVAGYETSQTREKLVDMLLHRGYTWQEFLLSPTQFGIPNSRLRYYLLAKLSTESFPFTTSQMVLTELPFCLCVPRGAPAQPHSKPCCQCSKPIKPSLQLLLQKFHSHYEECSTRNPSSGLPSLSRYLDADIDLNNFLLPEKVLKKYNMLLDIVNCHSQRSCCFTKGYAHYVEGTGSVIQHNTQADMTEIYSKVQMINDNEPLKIELLGQLELRYFSPEEVARLMCFPPCVTRSNDVRGEPAAITNGGCLVG</sequence>
<dbReference type="OrthoDB" id="414133at2759"/>
<proteinExistence type="predicted"/>
<name>A0A8J4XXI9_CHIOP</name>
<dbReference type="PRINTS" id="PR00105">
    <property type="entry name" value="C5METTRFRASE"/>
</dbReference>
<evidence type="ECO:0000256" key="2">
    <source>
        <dbReference type="ARBA" id="ARBA00022679"/>
    </source>
</evidence>
<keyword evidence="3" id="KW-0949">S-adenosyl-L-methionine</keyword>
<dbReference type="GO" id="GO:0005634">
    <property type="term" value="C:nucleus"/>
    <property type="evidence" value="ECO:0007669"/>
    <property type="project" value="TreeGrafter"/>
</dbReference>
<keyword evidence="2" id="KW-0808">Transferase</keyword>
<evidence type="ECO:0000256" key="1">
    <source>
        <dbReference type="ARBA" id="ARBA00022603"/>
    </source>
</evidence>
<dbReference type="InterPro" id="IPR029063">
    <property type="entry name" value="SAM-dependent_MTases_sf"/>
</dbReference>